<dbReference type="Gene3D" id="3.40.50.300">
    <property type="entry name" value="P-loop containing nucleotide triphosphate hydrolases"/>
    <property type="match status" value="1"/>
</dbReference>
<accession>A0A2M6P1D7</accession>
<protein>
    <recommendedName>
        <fullName evidence="5">UvrD-like helicase C-terminal domain-containing protein</fullName>
    </recommendedName>
</protein>
<feature type="non-terminal residue" evidence="6">
    <location>
        <position position="1"/>
    </location>
</feature>
<reference evidence="7" key="1">
    <citation type="submission" date="2017-09" db="EMBL/GenBank/DDBJ databases">
        <title>Depth-based differentiation of microbial function through sediment-hosted aquifers and enrichment of novel symbionts in the deep terrestrial subsurface.</title>
        <authorList>
            <person name="Probst A.J."/>
            <person name="Ladd B."/>
            <person name="Jarett J.K."/>
            <person name="Geller-Mcgrath D.E."/>
            <person name="Sieber C.M.K."/>
            <person name="Emerson J.B."/>
            <person name="Anantharaman K."/>
            <person name="Thomas B.C."/>
            <person name="Malmstrom R."/>
            <person name="Stieglmeier M."/>
            <person name="Klingl A."/>
            <person name="Woyke T."/>
            <person name="Ryan C.M."/>
            <person name="Banfield J.F."/>
        </authorList>
    </citation>
    <scope>NUCLEOTIDE SEQUENCE [LARGE SCALE GENOMIC DNA]</scope>
</reference>
<evidence type="ECO:0000313" key="7">
    <source>
        <dbReference type="Proteomes" id="UP000228528"/>
    </source>
</evidence>
<evidence type="ECO:0000256" key="4">
    <source>
        <dbReference type="ARBA" id="ARBA00022840"/>
    </source>
</evidence>
<dbReference type="GO" id="GO:0000725">
    <property type="term" value="P:recombinational repair"/>
    <property type="evidence" value="ECO:0007669"/>
    <property type="project" value="TreeGrafter"/>
</dbReference>
<dbReference type="GO" id="GO:0016787">
    <property type="term" value="F:hydrolase activity"/>
    <property type="evidence" value="ECO:0007669"/>
    <property type="project" value="UniProtKB-KW"/>
</dbReference>
<evidence type="ECO:0000256" key="3">
    <source>
        <dbReference type="ARBA" id="ARBA00022806"/>
    </source>
</evidence>
<dbReference type="PANTHER" id="PTHR11070">
    <property type="entry name" value="UVRD / RECB / PCRA DNA HELICASE FAMILY MEMBER"/>
    <property type="match status" value="1"/>
</dbReference>
<feature type="domain" description="UvrD-like helicase C-terminal" evidence="5">
    <location>
        <begin position="78"/>
        <end position="143"/>
    </location>
</feature>
<dbReference type="InterPro" id="IPR014017">
    <property type="entry name" value="DNA_helicase_UvrD-like_C"/>
</dbReference>
<dbReference type="InterPro" id="IPR027417">
    <property type="entry name" value="P-loop_NTPase"/>
</dbReference>
<dbReference type="GO" id="GO:0005829">
    <property type="term" value="C:cytosol"/>
    <property type="evidence" value="ECO:0007669"/>
    <property type="project" value="TreeGrafter"/>
</dbReference>
<dbReference type="InterPro" id="IPR000212">
    <property type="entry name" value="DNA_helicase_UvrD/REP"/>
</dbReference>
<dbReference type="Proteomes" id="UP000228528">
    <property type="component" value="Unassembled WGS sequence"/>
</dbReference>
<evidence type="ECO:0000256" key="2">
    <source>
        <dbReference type="ARBA" id="ARBA00022801"/>
    </source>
</evidence>
<keyword evidence="2" id="KW-0378">Hydrolase</keyword>
<evidence type="ECO:0000313" key="6">
    <source>
        <dbReference type="EMBL" id="PIR77552.1"/>
    </source>
</evidence>
<keyword evidence="1" id="KW-0547">Nucleotide-binding</keyword>
<gene>
    <name evidence="6" type="ORF">COU30_01830</name>
</gene>
<comment type="caution">
    <text evidence="6">The sequence shown here is derived from an EMBL/GenBank/DDBJ whole genome shotgun (WGS) entry which is preliminary data.</text>
</comment>
<dbReference type="Pfam" id="PF13361">
    <property type="entry name" value="UvrD_C"/>
    <property type="match status" value="1"/>
</dbReference>
<name>A0A2M6P1D7_9BACT</name>
<dbReference type="GO" id="GO:0005524">
    <property type="term" value="F:ATP binding"/>
    <property type="evidence" value="ECO:0007669"/>
    <property type="project" value="UniProtKB-KW"/>
</dbReference>
<dbReference type="AlphaFoldDB" id="A0A2M6P1D7"/>
<dbReference type="GO" id="GO:0003677">
    <property type="term" value="F:DNA binding"/>
    <property type="evidence" value="ECO:0007669"/>
    <property type="project" value="InterPro"/>
</dbReference>
<keyword evidence="4" id="KW-0067">ATP-binding</keyword>
<dbReference type="PANTHER" id="PTHR11070:SF2">
    <property type="entry name" value="ATP-DEPENDENT DNA HELICASE SRS2"/>
    <property type="match status" value="1"/>
</dbReference>
<proteinExistence type="predicted"/>
<sequence length="160" mass="18509">QKVYRNTKNILEYINSLGYIIDIANNLREGEAVKEKICTTIQEEIAYVQEVANTCTGSLGVLAKEKEYLNAFFHINKKTNKNIRLMSMHEAQGVEFDTVCIVGISEHMFYLPYEKQSYREEKQRIHKDLLYVALTRAMNSLHVLGSVPLHTVIQKEQDKK</sequence>
<dbReference type="EMBL" id="PFBW01000079">
    <property type="protein sequence ID" value="PIR77552.1"/>
    <property type="molecule type" value="Genomic_DNA"/>
</dbReference>
<dbReference type="SUPFAM" id="SSF52540">
    <property type="entry name" value="P-loop containing nucleoside triphosphate hydrolases"/>
    <property type="match status" value="1"/>
</dbReference>
<keyword evidence="3" id="KW-0347">Helicase</keyword>
<evidence type="ECO:0000256" key="1">
    <source>
        <dbReference type="ARBA" id="ARBA00022741"/>
    </source>
</evidence>
<dbReference type="GO" id="GO:0043138">
    <property type="term" value="F:3'-5' DNA helicase activity"/>
    <property type="evidence" value="ECO:0007669"/>
    <property type="project" value="TreeGrafter"/>
</dbReference>
<organism evidence="6 7">
    <name type="scientific">Candidatus Magasanikbacteria bacterium CG10_big_fil_rev_8_21_14_0_10_38_6</name>
    <dbReference type="NCBI Taxonomy" id="1974647"/>
    <lineage>
        <taxon>Bacteria</taxon>
        <taxon>Candidatus Magasanikiibacteriota</taxon>
    </lineage>
</organism>
<evidence type="ECO:0000259" key="5">
    <source>
        <dbReference type="Pfam" id="PF13361"/>
    </source>
</evidence>